<organism evidence="1 2">
    <name type="scientific">Ixodes persulcatus</name>
    <name type="common">Taiga tick</name>
    <dbReference type="NCBI Taxonomy" id="34615"/>
    <lineage>
        <taxon>Eukaryota</taxon>
        <taxon>Metazoa</taxon>
        <taxon>Ecdysozoa</taxon>
        <taxon>Arthropoda</taxon>
        <taxon>Chelicerata</taxon>
        <taxon>Arachnida</taxon>
        <taxon>Acari</taxon>
        <taxon>Parasitiformes</taxon>
        <taxon>Ixodida</taxon>
        <taxon>Ixodoidea</taxon>
        <taxon>Ixodidae</taxon>
        <taxon>Ixodinae</taxon>
        <taxon>Ixodes</taxon>
    </lineage>
</organism>
<feature type="non-terminal residue" evidence="1">
    <location>
        <position position="1"/>
    </location>
</feature>
<dbReference type="EMBL" id="JABSTQ010007134">
    <property type="protein sequence ID" value="KAG0436189.1"/>
    <property type="molecule type" value="Genomic_DNA"/>
</dbReference>
<sequence length="230" mass="26592">HFMTVQYIGHPGLVEDVFPVARLTSPVFRPLTFKACFRFWYKLPCSLCSLRLLVWTSDKLTPVWSTYGPRESSEVNVSLSAISEDFQLVFEARPSRKDITGLVIDDVRLELSECYVPMATEDVPTTIVADFDRNETSTNKEELDVHRAAFCRFNSHEVVADHFVKPKGNFKRKIQSHLAAFWYQVSNVFSQYAKSNPKDDIGVDYVQTFHGEEAYYAQYYVDLCRIRKAY</sequence>
<comment type="caution">
    <text evidence="1">The sequence shown here is derived from an EMBL/GenBank/DDBJ whole genome shotgun (WGS) entry which is preliminary data.</text>
</comment>
<evidence type="ECO:0000313" key="2">
    <source>
        <dbReference type="Proteomes" id="UP000805193"/>
    </source>
</evidence>
<keyword evidence="2" id="KW-1185">Reference proteome</keyword>
<proteinExistence type="predicted"/>
<evidence type="ECO:0000313" key="1">
    <source>
        <dbReference type="EMBL" id="KAG0436189.1"/>
    </source>
</evidence>
<protein>
    <submittedName>
        <fullName evidence="1">Uncharacterized protein</fullName>
    </submittedName>
</protein>
<name>A0AC60QNW2_IXOPE</name>
<gene>
    <name evidence="1" type="ORF">HPB47_018087</name>
</gene>
<dbReference type="Proteomes" id="UP000805193">
    <property type="component" value="Unassembled WGS sequence"/>
</dbReference>
<reference evidence="1 2" key="1">
    <citation type="journal article" date="2020" name="Cell">
        <title>Large-Scale Comparative Analyses of Tick Genomes Elucidate Their Genetic Diversity and Vector Capacities.</title>
        <authorList>
            <consortium name="Tick Genome and Microbiome Consortium (TIGMIC)"/>
            <person name="Jia N."/>
            <person name="Wang J."/>
            <person name="Shi W."/>
            <person name="Du L."/>
            <person name="Sun Y."/>
            <person name="Zhan W."/>
            <person name="Jiang J.F."/>
            <person name="Wang Q."/>
            <person name="Zhang B."/>
            <person name="Ji P."/>
            <person name="Bell-Sakyi L."/>
            <person name="Cui X.M."/>
            <person name="Yuan T.T."/>
            <person name="Jiang B.G."/>
            <person name="Yang W.F."/>
            <person name="Lam T.T."/>
            <person name="Chang Q.C."/>
            <person name="Ding S.J."/>
            <person name="Wang X.J."/>
            <person name="Zhu J.G."/>
            <person name="Ruan X.D."/>
            <person name="Zhao L."/>
            <person name="Wei J.T."/>
            <person name="Ye R.Z."/>
            <person name="Que T.C."/>
            <person name="Du C.H."/>
            <person name="Zhou Y.H."/>
            <person name="Cheng J.X."/>
            <person name="Dai P.F."/>
            <person name="Guo W.B."/>
            <person name="Han X.H."/>
            <person name="Huang E.J."/>
            <person name="Li L.F."/>
            <person name="Wei W."/>
            <person name="Gao Y.C."/>
            <person name="Liu J.Z."/>
            <person name="Shao H.Z."/>
            <person name="Wang X."/>
            <person name="Wang C.C."/>
            <person name="Yang T.C."/>
            <person name="Huo Q.B."/>
            <person name="Li W."/>
            <person name="Chen H.Y."/>
            <person name="Chen S.E."/>
            <person name="Zhou L.G."/>
            <person name="Ni X.B."/>
            <person name="Tian J.H."/>
            <person name="Sheng Y."/>
            <person name="Liu T."/>
            <person name="Pan Y.S."/>
            <person name="Xia L.Y."/>
            <person name="Li J."/>
            <person name="Zhao F."/>
            <person name="Cao W.C."/>
        </authorList>
    </citation>
    <scope>NUCLEOTIDE SEQUENCE [LARGE SCALE GENOMIC DNA]</scope>
    <source>
        <strain evidence="1">Iper-2018</strain>
    </source>
</reference>
<accession>A0AC60QNW2</accession>